<proteinExistence type="predicted"/>
<gene>
    <name evidence="2" type="ORF">DNTS_018865</name>
</gene>
<evidence type="ECO:0000256" key="1">
    <source>
        <dbReference type="SAM" id="MobiDB-lite"/>
    </source>
</evidence>
<name>A0A553QET3_9TELE</name>
<evidence type="ECO:0000313" key="2">
    <source>
        <dbReference type="EMBL" id="TRY88429.1"/>
    </source>
</evidence>
<reference evidence="2 3" key="1">
    <citation type="journal article" date="2019" name="Sci. Data">
        <title>Hybrid genome assembly and annotation of Danionella translucida.</title>
        <authorList>
            <person name="Kadobianskyi M."/>
            <person name="Schulze L."/>
            <person name="Schuelke M."/>
            <person name="Judkewitz B."/>
        </authorList>
    </citation>
    <scope>NUCLEOTIDE SEQUENCE [LARGE SCALE GENOMIC DNA]</scope>
    <source>
        <strain evidence="2 3">Bolton</strain>
    </source>
</reference>
<accession>A0A553QET3</accession>
<comment type="caution">
    <text evidence="2">The sequence shown here is derived from an EMBL/GenBank/DDBJ whole genome shotgun (WGS) entry which is preliminary data.</text>
</comment>
<keyword evidence="3" id="KW-1185">Reference proteome</keyword>
<sequence length="183" mass="20252">MCVSSKSAELQSTFDTDRRDFHISIFSNLNLSVSVSLSSPALIPSSRHSTPRYRLMSAIMREDTTMSLTHFMHYTVCIMALWQKRDLSKSPNQPSGRDQICAPGFSDGISLIRVSPGAAGDSFLTPHTYVSPHLEHYLRHTHGHTHTHASPTLSMISAARGLSPADGENTVKLPRSERFGRCN</sequence>
<evidence type="ECO:0000313" key="3">
    <source>
        <dbReference type="Proteomes" id="UP000316079"/>
    </source>
</evidence>
<organism evidence="2 3">
    <name type="scientific">Danionella cerebrum</name>
    <dbReference type="NCBI Taxonomy" id="2873325"/>
    <lineage>
        <taxon>Eukaryota</taxon>
        <taxon>Metazoa</taxon>
        <taxon>Chordata</taxon>
        <taxon>Craniata</taxon>
        <taxon>Vertebrata</taxon>
        <taxon>Euteleostomi</taxon>
        <taxon>Actinopterygii</taxon>
        <taxon>Neopterygii</taxon>
        <taxon>Teleostei</taxon>
        <taxon>Ostariophysi</taxon>
        <taxon>Cypriniformes</taxon>
        <taxon>Danionidae</taxon>
        <taxon>Danioninae</taxon>
        <taxon>Danionella</taxon>
    </lineage>
</organism>
<dbReference type="EMBL" id="SRMA01026046">
    <property type="protein sequence ID" value="TRY88430.1"/>
    <property type="molecule type" value="Genomic_DNA"/>
</dbReference>
<dbReference type="Proteomes" id="UP000316079">
    <property type="component" value="Unassembled WGS sequence"/>
</dbReference>
<protein>
    <submittedName>
        <fullName evidence="2">Uncharacterized protein</fullName>
    </submittedName>
</protein>
<reference evidence="2" key="2">
    <citation type="submission" date="2019-04" db="EMBL/GenBank/DDBJ databases">
        <authorList>
            <person name="Kadobianskyi M."/>
            <person name="Schulze L."/>
            <person name="Schuelke M."/>
            <person name="Judkewitz B."/>
        </authorList>
    </citation>
    <scope>NUCLEOTIDE SEQUENCE</scope>
    <source>
        <strain evidence="2">Bolton</strain>
        <tissue evidence="2">Whole-body</tissue>
    </source>
</reference>
<feature type="region of interest" description="Disordered" evidence="1">
    <location>
        <begin position="164"/>
        <end position="183"/>
    </location>
</feature>
<feature type="compositionally biased region" description="Basic and acidic residues" evidence="1">
    <location>
        <begin position="174"/>
        <end position="183"/>
    </location>
</feature>
<dbReference type="EMBL" id="SRMA01026046">
    <property type="protein sequence ID" value="TRY88429.1"/>
    <property type="molecule type" value="Genomic_DNA"/>
</dbReference>
<dbReference type="AlphaFoldDB" id="A0A553QET3"/>